<gene>
    <name evidence="12 13" type="primary">LOC106063230</name>
</gene>
<dbReference type="Pfam" id="PF01762">
    <property type="entry name" value="Galactosyl_T"/>
    <property type="match status" value="1"/>
</dbReference>
<dbReference type="OrthoDB" id="5512589at2759"/>
<evidence type="ECO:0000256" key="6">
    <source>
        <dbReference type="ARBA" id="ARBA00022968"/>
    </source>
</evidence>
<proteinExistence type="inferred from homology"/>
<keyword evidence="9 10" id="KW-0472">Membrane</keyword>
<dbReference type="GeneID" id="106063230"/>
<organism evidence="11 13">
    <name type="scientific">Biomphalaria glabrata</name>
    <name type="common">Bloodfluke planorb</name>
    <name type="synonym">Freshwater snail</name>
    <dbReference type="NCBI Taxonomy" id="6526"/>
    <lineage>
        <taxon>Eukaryota</taxon>
        <taxon>Metazoa</taxon>
        <taxon>Spiralia</taxon>
        <taxon>Lophotrochozoa</taxon>
        <taxon>Mollusca</taxon>
        <taxon>Gastropoda</taxon>
        <taxon>Heterobranchia</taxon>
        <taxon>Euthyneura</taxon>
        <taxon>Panpulmonata</taxon>
        <taxon>Hygrophila</taxon>
        <taxon>Lymnaeoidea</taxon>
        <taxon>Planorbidae</taxon>
        <taxon>Biomphalaria</taxon>
    </lineage>
</organism>
<evidence type="ECO:0000256" key="10">
    <source>
        <dbReference type="RuleBase" id="RU363063"/>
    </source>
</evidence>
<dbReference type="AlphaFoldDB" id="A0A9W2ZJC5"/>
<dbReference type="EC" id="2.4.1.-" evidence="10"/>
<dbReference type="GO" id="GO:0006493">
    <property type="term" value="P:protein O-linked glycosylation"/>
    <property type="evidence" value="ECO:0007669"/>
    <property type="project" value="TreeGrafter"/>
</dbReference>
<dbReference type="Gene3D" id="3.90.550.50">
    <property type="match status" value="1"/>
</dbReference>
<sequence>MNKQNDVDCFSIFRLPVFSFVYFRRRYLRRSLSFLAAIFTIIFILKIQRLISDLDDVQGAKAKVNLHWSLTKVVSAALPVSSEDKVEQEKARLRFAEFGVDLIPVQRMGTESGGRYFANIQVLHVNESILTSEGGDEMPGHRARDELLRESERSLDHVMSLDLSITPKPGNQQVLSPGSLYLTILVLSRASNVLMRQAIRKTWGLDAHDMGTCVRFVVGHEDTWDQIVEREQRMHNDVIAVDEEDTYEYLPNKVFDGISWILQQVDKPKFVMKVDDDTFVNLLYLLHELHKGIINSTQILGAICVNATVIRDSGDKWAVSFLDYPFPVFPTYANGGGYVMTLNAASLLVEARSRTFDWLHLEDVYITGMLAMKAGLSHVTHPGFSYWSSPKAKPCDFVLNKRILSVNHTEKEFYRMYTDIQELIQSKDVNLRCKPEKIRDIR</sequence>
<accession>A0A9W2ZJC5</accession>
<keyword evidence="8 10" id="KW-0333">Golgi apparatus</keyword>
<keyword evidence="6 10" id="KW-0735">Signal-anchor</keyword>
<reference evidence="12 13" key="1">
    <citation type="submission" date="2025-04" db="UniProtKB">
        <authorList>
            <consortium name="RefSeq"/>
        </authorList>
    </citation>
    <scope>IDENTIFICATION</scope>
</reference>
<dbReference type="PANTHER" id="PTHR11214:SF3">
    <property type="entry name" value="BETA-1,3-GALACTOSYLTRANSFERASE 6"/>
    <property type="match status" value="1"/>
</dbReference>
<dbReference type="GO" id="GO:0000139">
    <property type="term" value="C:Golgi membrane"/>
    <property type="evidence" value="ECO:0007669"/>
    <property type="project" value="UniProtKB-SubCell"/>
</dbReference>
<evidence type="ECO:0000256" key="4">
    <source>
        <dbReference type="ARBA" id="ARBA00022679"/>
    </source>
</evidence>
<evidence type="ECO:0000313" key="13">
    <source>
        <dbReference type="RefSeq" id="XP_055875013.1"/>
    </source>
</evidence>
<dbReference type="RefSeq" id="XP_055875013.1">
    <property type="nucleotide sequence ID" value="XM_056019038.1"/>
</dbReference>
<feature type="transmembrane region" description="Helical" evidence="10">
    <location>
        <begin position="32"/>
        <end position="51"/>
    </location>
</feature>
<name>A0A9W2ZJC5_BIOGL</name>
<evidence type="ECO:0000313" key="11">
    <source>
        <dbReference type="Proteomes" id="UP001165740"/>
    </source>
</evidence>
<keyword evidence="7 10" id="KW-1133">Transmembrane helix</keyword>
<evidence type="ECO:0000256" key="7">
    <source>
        <dbReference type="ARBA" id="ARBA00022989"/>
    </source>
</evidence>
<comment type="subcellular location">
    <subcellularLocation>
        <location evidence="1 10">Golgi apparatus membrane</location>
        <topology evidence="1 10">Single-pass type II membrane protein</topology>
    </subcellularLocation>
</comment>
<evidence type="ECO:0000256" key="5">
    <source>
        <dbReference type="ARBA" id="ARBA00022692"/>
    </source>
</evidence>
<dbReference type="Proteomes" id="UP001165740">
    <property type="component" value="Chromosome 2"/>
</dbReference>
<keyword evidence="3 10" id="KW-0328">Glycosyltransferase</keyword>
<keyword evidence="4" id="KW-0808">Transferase</keyword>
<evidence type="ECO:0000256" key="1">
    <source>
        <dbReference type="ARBA" id="ARBA00004323"/>
    </source>
</evidence>
<dbReference type="PANTHER" id="PTHR11214">
    <property type="entry name" value="BETA-1,3-N-ACETYLGLUCOSAMINYLTRANSFERASE"/>
    <property type="match status" value="1"/>
</dbReference>
<dbReference type="InterPro" id="IPR002659">
    <property type="entry name" value="Glyco_trans_31"/>
</dbReference>
<comment type="similarity">
    <text evidence="2 10">Belongs to the glycosyltransferase 31 family.</text>
</comment>
<dbReference type="GO" id="GO:0016758">
    <property type="term" value="F:hexosyltransferase activity"/>
    <property type="evidence" value="ECO:0007669"/>
    <property type="project" value="InterPro"/>
</dbReference>
<evidence type="ECO:0000313" key="12">
    <source>
        <dbReference type="RefSeq" id="XP_055875012.1"/>
    </source>
</evidence>
<protein>
    <recommendedName>
        <fullName evidence="10">Hexosyltransferase</fullName>
        <ecNumber evidence="10">2.4.1.-</ecNumber>
    </recommendedName>
</protein>
<dbReference type="RefSeq" id="XP_055875012.1">
    <property type="nucleotide sequence ID" value="XM_056019037.1"/>
</dbReference>
<keyword evidence="5 10" id="KW-0812">Transmembrane</keyword>
<evidence type="ECO:0000256" key="8">
    <source>
        <dbReference type="ARBA" id="ARBA00023034"/>
    </source>
</evidence>
<keyword evidence="11" id="KW-1185">Reference proteome</keyword>
<evidence type="ECO:0000256" key="9">
    <source>
        <dbReference type="ARBA" id="ARBA00023136"/>
    </source>
</evidence>
<evidence type="ECO:0000256" key="2">
    <source>
        <dbReference type="ARBA" id="ARBA00008661"/>
    </source>
</evidence>
<evidence type="ECO:0000256" key="3">
    <source>
        <dbReference type="ARBA" id="ARBA00022676"/>
    </source>
</evidence>